<dbReference type="PANTHER" id="PTHR43293:SF3">
    <property type="entry name" value="CHOLESTEROL RING-CLEAVING HYDROLASE IPDB SUBUNIT"/>
    <property type="match status" value="1"/>
</dbReference>
<feature type="region of interest" description="Disordered" evidence="1">
    <location>
        <begin position="250"/>
        <end position="269"/>
    </location>
</feature>
<organism evidence="2 3">
    <name type="scientific">Paracraurococcus lichenis</name>
    <dbReference type="NCBI Taxonomy" id="3064888"/>
    <lineage>
        <taxon>Bacteria</taxon>
        <taxon>Pseudomonadati</taxon>
        <taxon>Pseudomonadota</taxon>
        <taxon>Alphaproteobacteria</taxon>
        <taxon>Acetobacterales</taxon>
        <taxon>Roseomonadaceae</taxon>
        <taxon>Paracraurococcus</taxon>
    </lineage>
</organism>
<dbReference type="SUPFAM" id="SSF100950">
    <property type="entry name" value="NagB/RpiA/CoA transferase-like"/>
    <property type="match status" value="1"/>
</dbReference>
<feature type="compositionally biased region" description="Low complexity" evidence="1">
    <location>
        <begin position="250"/>
        <end position="262"/>
    </location>
</feature>
<sequence>MSDVKLEERLAAALARLILAPDAPPARHIAVGAASPIPAAACWLVRKQGRPVRLSLLHRRSGNPFTEGTRELFDLTGQGRIDLFFLGGGQIDGQANLNLVGTGEWPGRGVRFPGSFGSAFMYMMAHRTILFREEHSPRVLVERVDNISASGVNEPGVFRRGHAQALVTGKCVFRFHPDRARFSLLSVHPGETVASIRAATGFDFDVPAEVPQTPDPTPEELALLRGPVCDEMLETYPEFCARVFGRSADRGAGPARDAGRAGQTQPAAV</sequence>
<comment type="caution">
    <text evidence="2">The sequence shown here is derived from an EMBL/GenBank/DDBJ whole genome shotgun (WGS) entry which is preliminary data.</text>
</comment>
<evidence type="ECO:0000313" key="3">
    <source>
        <dbReference type="Proteomes" id="UP001243009"/>
    </source>
</evidence>
<dbReference type="PANTHER" id="PTHR43293">
    <property type="entry name" value="ACETATE COA-TRANSFERASE YDIF"/>
    <property type="match status" value="1"/>
</dbReference>
<dbReference type="InterPro" id="IPR004165">
    <property type="entry name" value="CoA_trans_fam_I"/>
</dbReference>
<protein>
    <submittedName>
        <fullName evidence="2">CoA-transferase</fullName>
        <ecNumber evidence="2">2.8.3.-</ecNumber>
    </submittedName>
</protein>
<keyword evidence="2" id="KW-0808">Transferase</keyword>
<proteinExistence type="predicted"/>
<dbReference type="RefSeq" id="WP_305104637.1">
    <property type="nucleotide sequence ID" value="NZ_JAUTWS010000013.1"/>
</dbReference>
<gene>
    <name evidence="2" type="ORF">Q7A36_15570</name>
</gene>
<dbReference type="Proteomes" id="UP001243009">
    <property type="component" value="Unassembled WGS sequence"/>
</dbReference>
<reference evidence="2 3" key="1">
    <citation type="submission" date="2023-08" db="EMBL/GenBank/DDBJ databases">
        <title>The draft genome sequence of Paracraurococcus sp. LOR1-02.</title>
        <authorList>
            <person name="Kingkaew E."/>
            <person name="Tanasupawat S."/>
        </authorList>
    </citation>
    <scope>NUCLEOTIDE SEQUENCE [LARGE SCALE GENOMIC DNA]</scope>
    <source>
        <strain evidence="2 3">LOR1-02</strain>
    </source>
</reference>
<dbReference type="Gene3D" id="3.40.1080.10">
    <property type="entry name" value="Glutaconate Coenzyme A-transferase"/>
    <property type="match status" value="1"/>
</dbReference>
<keyword evidence="3" id="KW-1185">Reference proteome</keyword>
<dbReference type="InterPro" id="IPR037171">
    <property type="entry name" value="NagB/RpiA_transferase-like"/>
</dbReference>
<evidence type="ECO:0000256" key="1">
    <source>
        <dbReference type="SAM" id="MobiDB-lite"/>
    </source>
</evidence>
<dbReference type="EC" id="2.8.3.-" evidence="2"/>
<name>A0ABT9E173_9PROT</name>
<dbReference type="Pfam" id="PF01144">
    <property type="entry name" value="CoA_trans"/>
    <property type="match status" value="1"/>
</dbReference>
<accession>A0ABT9E173</accession>
<dbReference type="GO" id="GO:0016740">
    <property type="term" value="F:transferase activity"/>
    <property type="evidence" value="ECO:0007669"/>
    <property type="project" value="UniProtKB-KW"/>
</dbReference>
<dbReference type="SMART" id="SM00882">
    <property type="entry name" value="CoA_trans"/>
    <property type="match status" value="1"/>
</dbReference>
<evidence type="ECO:0000313" key="2">
    <source>
        <dbReference type="EMBL" id="MDO9709770.1"/>
    </source>
</evidence>
<dbReference type="EMBL" id="JAUTWS010000013">
    <property type="protein sequence ID" value="MDO9709770.1"/>
    <property type="molecule type" value="Genomic_DNA"/>
</dbReference>